<organism evidence="1 2">
    <name type="scientific">SAR86 cluster bacterium SAR86B</name>
    <dbReference type="NCBI Taxonomy" id="1123867"/>
    <lineage>
        <taxon>Bacteria</taxon>
        <taxon>Pseudomonadati</taxon>
        <taxon>Pseudomonadota</taxon>
        <taxon>Gammaproteobacteria</taxon>
        <taxon>SAR86 cluster</taxon>
    </lineage>
</organism>
<dbReference type="EMBL" id="JH611193">
    <property type="protein sequence ID" value="EJP72377.1"/>
    <property type="molecule type" value="Genomic_DNA"/>
</dbReference>
<proteinExistence type="predicted"/>
<accession>J4V1A6</accession>
<evidence type="ECO:0000313" key="1">
    <source>
        <dbReference type="EMBL" id="EJP72377.1"/>
    </source>
</evidence>
<gene>
    <name evidence="1" type="ORF">NT02SARS_1266</name>
</gene>
<sequence>MVRIVFLIIPLLLIFEVEANIPNNEDSKKPEIISKLHLNKLSKDARIFELVGDGESFSIKRTSINKPSKKILRYSNLVTKRDKYVLNFVDENNKSLIKIGIGDPFTAYAQHLGYEQSSVYSFQVGNQNIKTAIPIELNPAQMIVEKRSSLDTFIEISRITLDIR</sequence>
<protein>
    <submittedName>
        <fullName evidence="1">Uncharacterized protein</fullName>
    </submittedName>
</protein>
<reference evidence="1 2" key="1">
    <citation type="journal article" date="2012" name="ISME J.">
        <title>Genomic insights to SAR86, an abundant and uncultivated marine bacterial lineage.</title>
        <authorList>
            <person name="Dupont C.L."/>
            <person name="Rusch D.B."/>
            <person name="Yooseph S."/>
            <person name="Lombardo M.J."/>
            <person name="Richter R.A."/>
            <person name="Valas R."/>
            <person name="Novotny M."/>
            <person name="Yee-Greenbaum J."/>
            <person name="Selengut J.D."/>
            <person name="Haft D.H."/>
            <person name="Halpern A.L."/>
            <person name="Lasken R.S."/>
            <person name="Nealson K."/>
            <person name="Friedman R."/>
            <person name="Venter J.C."/>
        </authorList>
    </citation>
    <scope>NUCLEOTIDE SEQUENCE [LARGE SCALE GENOMIC DNA]</scope>
</reference>
<name>J4V1A6_9GAMM</name>
<evidence type="ECO:0000313" key="2">
    <source>
        <dbReference type="Proteomes" id="UP000010116"/>
    </source>
</evidence>
<dbReference type="HOGENOM" id="CLU_1642532_0_0_6"/>
<dbReference type="Proteomes" id="UP000010116">
    <property type="component" value="Unassembled WGS sequence"/>
</dbReference>
<dbReference type="AlphaFoldDB" id="J4V1A6"/>